<organism evidence="1 2">
    <name type="scientific">Thelephora ganbajun</name>
    <name type="common">Ganba fungus</name>
    <dbReference type="NCBI Taxonomy" id="370292"/>
    <lineage>
        <taxon>Eukaryota</taxon>
        <taxon>Fungi</taxon>
        <taxon>Dikarya</taxon>
        <taxon>Basidiomycota</taxon>
        <taxon>Agaricomycotina</taxon>
        <taxon>Agaricomycetes</taxon>
        <taxon>Thelephorales</taxon>
        <taxon>Thelephoraceae</taxon>
        <taxon>Thelephora</taxon>
    </lineage>
</organism>
<proteinExistence type="predicted"/>
<sequence length="489" mass="54811">MRSVVVFVLGDVGRSPRMMYHAESFANDGFETYIVGYHGSKPTPALLSTPHVQFFYLHQLPQFFSRLPFMIVTPIKIIHQVLAVFITLLFTVPNTPEFIIAQNPPSIPTLMVMWVISYVRPTKVIIDWHNLGYTILALKLGETHLMVRLAKLIEKYFGRIAYAHLFVTNAMQDFLVTRWNLRGLKIVLHDRPPSHFHRCSPSETHELFCRLDPNLTSCSSLRSFLPEFEVPYSTPFTMGVPTAPSIWSLRDGTPSSVHFPTLRAERTALLVSSTSWTADEDFGLLLEALDIYNRVASAKGGEKTLPRILVMITGKGPLKDMYMGKIQRTQHAWDFVRCTSTWLDTADYPLLLGSADIGICLHSSSSALDLPMKIVDMFGCGLPVCALDFACLQELVRPGWNGLIFGSSEELAGHLISLLRGFPRSPTLETLKSAFVKTLESPSPSSAHSFSSSTDVCQGVGSKWEWTSWADNWNEFVQPIVSESHISQQ</sequence>
<gene>
    <name evidence="1" type="ORF">BDM02DRAFT_850736</name>
</gene>
<protein>
    <submittedName>
        <fullName evidence="1">Beta-1,4-mannosyltransferase</fullName>
    </submittedName>
</protein>
<comment type="caution">
    <text evidence="1">The sequence shown here is derived from an EMBL/GenBank/DDBJ whole genome shotgun (WGS) entry which is preliminary data.</text>
</comment>
<evidence type="ECO:0000313" key="1">
    <source>
        <dbReference type="EMBL" id="KAF9651302.1"/>
    </source>
</evidence>
<reference evidence="1" key="1">
    <citation type="submission" date="2019-10" db="EMBL/GenBank/DDBJ databases">
        <authorList>
            <consortium name="DOE Joint Genome Institute"/>
            <person name="Kuo A."/>
            <person name="Miyauchi S."/>
            <person name="Kiss E."/>
            <person name="Drula E."/>
            <person name="Kohler A."/>
            <person name="Sanchez-Garcia M."/>
            <person name="Andreopoulos B."/>
            <person name="Barry K.W."/>
            <person name="Bonito G."/>
            <person name="Buee M."/>
            <person name="Carver A."/>
            <person name="Chen C."/>
            <person name="Cichocki N."/>
            <person name="Clum A."/>
            <person name="Culley D."/>
            <person name="Crous P.W."/>
            <person name="Fauchery L."/>
            <person name="Girlanda M."/>
            <person name="Hayes R."/>
            <person name="Keri Z."/>
            <person name="Labutti K."/>
            <person name="Lipzen A."/>
            <person name="Lombard V."/>
            <person name="Magnuson J."/>
            <person name="Maillard F."/>
            <person name="Morin E."/>
            <person name="Murat C."/>
            <person name="Nolan M."/>
            <person name="Ohm R."/>
            <person name="Pangilinan J."/>
            <person name="Pereira M."/>
            <person name="Perotto S."/>
            <person name="Peter M."/>
            <person name="Riley R."/>
            <person name="Sitrit Y."/>
            <person name="Stielow B."/>
            <person name="Szollosi G."/>
            <person name="Zifcakova L."/>
            <person name="Stursova M."/>
            <person name="Spatafora J.W."/>
            <person name="Tedersoo L."/>
            <person name="Vaario L.-M."/>
            <person name="Yamada A."/>
            <person name="Yan M."/>
            <person name="Wang P."/>
            <person name="Xu J."/>
            <person name="Bruns T."/>
            <person name="Baldrian P."/>
            <person name="Vilgalys R."/>
            <person name="Henrissat B."/>
            <person name="Grigoriev I.V."/>
            <person name="Hibbett D."/>
            <person name="Nagy L.G."/>
            <person name="Martin F.M."/>
        </authorList>
    </citation>
    <scope>NUCLEOTIDE SEQUENCE</scope>
    <source>
        <strain evidence="1">P2</strain>
    </source>
</reference>
<reference evidence="1" key="2">
    <citation type="journal article" date="2020" name="Nat. Commun.">
        <title>Large-scale genome sequencing of mycorrhizal fungi provides insights into the early evolution of symbiotic traits.</title>
        <authorList>
            <person name="Miyauchi S."/>
            <person name="Kiss E."/>
            <person name="Kuo A."/>
            <person name="Drula E."/>
            <person name="Kohler A."/>
            <person name="Sanchez-Garcia M."/>
            <person name="Morin E."/>
            <person name="Andreopoulos B."/>
            <person name="Barry K.W."/>
            <person name="Bonito G."/>
            <person name="Buee M."/>
            <person name="Carver A."/>
            <person name="Chen C."/>
            <person name="Cichocki N."/>
            <person name="Clum A."/>
            <person name="Culley D."/>
            <person name="Crous P.W."/>
            <person name="Fauchery L."/>
            <person name="Girlanda M."/>
            <person name="Hayes R.D."/>
            <person name="Keri Z."/>
            <person name="LaButti K."/>
            <person name="Lipzen A."/>
            <person name="Lombard V."/>
            <person name="Magnuson J."/>
            <person name="Maillard F."/>
            <person name="Murat C."/>
            <person name="Nolan M."/>
            <person name="Ohm R.A."/>
            <person name="Pangilinan J."/>
            <person name="Pereira M.F."/>
            <person name="Perotto S."/>
            <person name="Peter M."/>
            <person name="Pfister S."/>
            <person name="Riley R."/>
            <person name="Sitrit Y."/>
            <person name="Stielow J.B."/>
            <person name="Szollosi G."/>
            <person name="Zifcakova L."/>
            <person name="Stursova M."/>
            <person name="Spatafora J.W."/>
            <person name="Tedersoo L."/>
            <person name="Vaario L.M."/>
            <person name="Yamada A."/>
            <person name="Yan M."/>
            <person name="Wang P."/>
            <person name="Xu J."/>
            <person name="Bruns T."/>
            <person name="Baldrian P."/>
            <person name="Vilgalys R."/>
            <person name="Dunand C."/>
            <person name="Henrissat B."/>
            <person name="Grigoriev I.V."/>
            <person name="Hibbett D."/>
            <person name="Nagy L.G."/>
            <person name="Martin F.M."/>
        </authorList>
    </citation>
    <scope>NUCLEOTIDE SEQUENCE</scope>
    <source>
        <strain evidence="1">P2</strain>
    </source>
</reference>
<keyword evidence="2" id="KW-1185">Reference proteome</keyword>
<accession>A0ACB6ZNU4</accession>
<dbReference type="Proteomes" id="UP000886501">
    <property type="component" value="Unassembled WGS sequence"/>
</dbReference>
<evidence type="ECO:0000313" key="2">
    <source>
        <dbReference type="Proteomes" id="UP000886501"/>
    </source>
</evidence>
<dbReference type="EMBL" id="MU117976">
    <property type="protein sequence ID" value="KAF9651302.1"/>
    <property type="molecule type" value="Genomic_DNA"/>
</dbReference>
<name>A0ACB6ZNU4_THEGA</name>